<sequence length="65" mass="7759">MAAQYNTIFTYRFLIKFFVIPFSKNISLCYRCKVFLIFKIIALCKITASFLADKLNKIYNICFKR</sequence>
<dbReference type="AlphaFoldDB" id="K7YG11"/>
<accession>K7YG11</accession>
<proteinExistence type="predicted"/>
<dbReference type="EMBL" id="CP003539">
    <property type="protein sequence ID" value="AFX98535.1"/>
    <property type="molecule type" value="Genomic_DNA"/>
</dbReference>
<dbReference type="KEGG" id="thal:A1OE_339"/>
<evidence type="ECO:0000313" key="2">
    <source>
        <dbReference type="Proteomes" id="UP000010077"/>
    </source>
</evidence>
<name>K7YG11_9PROT</name>
<dbReference type="Proteomes" id="UP000010077">
    <property type="component" value="Chromosome"/>
</dbReference>
<protein>
    <submittedName>
        <fullName evidence="1">Uncharacterized protein</fullName>
    </submittedName>
</protein>
<gene>
    <name evidence="1" type="ORF">A1OE_339</name>
</gene>
<evidence type="ECO:0000313" key="1">
    <source>
        <dbReference type="EMBL" id="AFX98535.1"/>
    </source>
</evidence>
<reference evidence="1 2" key="1">
    <citation type="journal article" date="2012" name="Proc. Natl. Acad. Sci. U.S.A.">
        <title>Genome streamlining and chemical defense in a coral reef symbiosis.</title>
        <authorList>
            <person name="Kwan J.C."/>
            <person name="Donia M.S."/>
            <person name="Han A.W."/>
            <person name="Hirose E."/>
            <person name="Haygood M.G."/>
            <person name="Schmidt E.W."/>
        </authorList>
    </citation>
    <scope>NUCLEOTIDE SEQUENCE [LARGE SCALE GENOMIC DNA]</scope>
    <source>
        <strain evidence="1 2">L2</strain>
    </source>
</reference>
<keyword evidence="2" id="KW-1185">Reference proteome</keyword>
<dbReference type="HOGENOM" id="CLU_2841589_0_0_5"/>
<organism evidence="1 2">
    <name type="scientific">Candidatus Endolissoclinum faulkneri L2</name>
    <dbReference type="NCBI Taxonomy" id="1193729"/>
    <lineage>
        <taxon>Bacteria</taxon>
        <taxon>Pseudomonadati</taxon>
        <taxon>Pseudomonadota</taxon>
        <taxon>Alphaproteobacteria</taxon>
        <taxon>Rhodospirillales</taxon>
        <taxon>Rhodospirillaceae</taxon>
        <taxon>Candidatus Endolissoclinum</taxon>
    </lineage>
</organism>